<dbReference type="InterPro" id="IPR035906">
    <property type="entry name" value="MetI-like_sf"/>
</dbReference>
<dbReference type="SUPFAM" id="SSF161098">
    <property type="entry name" value="MetI-like"/>
    <property type="match status" value="1"/>
</dbReference>
<dbReference type="Proteomes" id="UP000217171">
    <property type="component" value="Chromosome"/>
</dbReference>
<protein>
    <submittedName>
        <fullName evidence="9">Glucose/mannose transport system permease protein</fullName>
    </submittedName>
</protein>
<feature type="domain" description="ABC transmembrane type-1" evidence="8">
    <location>
        <begin position="76"/>
        <end position="294"/>
    </location>
</feature>
<evidence type="ECO:0000256" key="1">
    <source>
        <dbReference type="ARBA" id="ARBA00004651"/>
    </source>
</evidence>
<evidence type="ECO:0000256" key="2">
    <source>
        <dbReference type="ARBA" id="ARBA00022448"/>
    </source>
</evidence>
<dbReference type="PANTHER" id="PTHR30193">
    <property type="entry name" value="ABC TRANSPORTER PERMEASE PROTEIN"/>
    <property type="match status" value="1"/>
</dbReference>
<comment type="similarity">
    <text evidence="7">Belongs to the binding-protein-dependent transport system permease family.</text>
</comment>
<keyword evidence="4 7" id="KW-0812">Transmembrane</keyword>
<evidence type="ECO:0000256" key="4">
    <source>
        <dbReference type="ARBA" id="ARBA00022692"/>
    </source>
</evidence>
<evidence type="ECO:0000259" key="8">
    <source>
        <dbReference type="PROSITE" id="PS50928"/>
    </source>
</evidence>
<evidence type="ECO:0000313" key="9">
    <source>
        <dbReference type="EMBL" id="ASY13065.1"/>
    </source>
</evidence>
<dbReference type="CDD" id="cd06261">
    <property type="entry name" value="TM_PBP2"/>
    <property type="match status" value="1"/>
</dbReference>
<feature type="transmembrane region" description="Helical" evidence="7">
    <location>
        <begin position="271"/>
        <end position="293"/>
    </location>
</feature>
<dbReference type="KEGG" id="nhi:B1s21160_01665"/>
<dbReference type="PROSITE" id="PS50928">
    <property type="entry name" value="ABC_TM1"/>
    <property type="match status" value="1"/>
</dbReference>
<keyword evidence="2 7" id="KW-0813">Transport</keyword>
<evidence type="ECO:0000256" key="5">
    <source>
        <dbReference type="ARBA" id="ARBA00022989"/>
    </source>
</evidence>
<dbReference type="AlphaFoldDB" id="A0A249K8M3"/>
<keyword evidence="10" id="KW-1185">Reference proteome</keyword>
<feature type="transmembrane region" description="Helical" evidence="7">
    <location>
        <begin position="168"/>
        <end position="192"/>
    </location>
</feature>
<dbReference type="InterPro" id="IPR000515">
    <property type="entry name" value="MetI-like"/>
</dbReference>
<dbReference type="Gene3D" id="1.10.3720.10">
    <property type="entry name" value="MetI-like"/>
    <property type="match status" value="1"/>
</dbReference>
<proteinExistence type="inferred from homology"/>
<feature type="transmembrane region" description="Helical" evidence="7">
    <location>
        <begin position="79"/>
        <end position="102"/>
    </location>
</feature>
<feature type="transmembrane region" description="Helical" evidence="7">
    <location>
        <begin position="213"/>
        <end position="233"/>
    </location>
</feature>
<sequence>MAKSNTNRYPLRTRIGGLLFVLPSIITVLIFVYGMIIWSINVSLTDQNSGRVKEIKYVGLKNYTDLISDDRFTHSLSNLVKFTIVFILGTLVTGFIMALLLEKGIKGEGFFRSFYLYPMAISFIAMGTVFNWILNSARDEEAGGLNLALQKMGLGFLQNDWYVSERGAMYAMALPAIWQMSGYVLALFLAGFRGIPDDMREAARVDGASESQIYRYVLFPQLTPTLLTVLIILGHISLKAFDLIIGINGKSYVTQVVAVYMWEATFDARDYAKGTAIAIVLLVLIAIVVIPYLRYNNKQQAYRQ</sequence>
<gene>
    <name evidence="9" type="ORF">B1s21160_01665</name>
</gene>
<feature type="transmembrane region" description="Helical" evidence="7">
    <location>
        <begin position="114"/>
        <end position="134"/>
    </location>
</feature>
<organism evidence="9 10">
    <name type="scientific">Candidatus Nanopelagicus hibericus</name>
    <dbReference type="NCBI Taxonomy" id="1884915"/>
    <lineage>
        <taxon>Bacteria</taxon>
        <taxon>Bacillati</taxon>
        <taxon>Actinomycetota</taxon>
        <taxon>Actinomycetes</taxon>
        <taxon>Candidatus Nanopelagicales</taxon>
        <taxon>Candidatus Nanopelagicaceae</taxon>
        <taxon>Candidatus Nanopelagicus</taxon>
    </lineage>
</organism>
<dbReference type="GO" id="GO:0005886">
    <property type="term" value="C:plasma membrane"/>
    <property type="evidence" value="ECO:0007669"/>
    <property type="project" value="UniProtKB-SubCell"/>
</dbReference>
<dbReference type="PANTHER" id="PTHR30193:SF42">
    <property type="entry name" value="ABC TRANSPORTER PERMEASE PROTEIN"/>
    <property type="match status" value="1"/>
</dbReference>
<name>A0A249K8M3_9ACTN</name>
<keyword evidence="3" id="KW-1003">Cell membrane</keyword>
<comment type="subcellular location">
    <subcellularLocation>
        <location evidence="1 7">Cell membrane</location>
        <topology evidence="1 7">Multi-pass membrane protein</topology>
    </subcellularLocation>
</comment>
<evidence type="ECO:0000256" key="6">
    <source>
        <dbReference type="ARBA" id="ARBA00023136"/>
    </source>
</evidence>
<evidence type="ECO:0000313" key="10">
    <source>
        <dbReference type="Proteomes" id="UP000217171"/>
    </source>
</evidence>
<dbReference type="EMBL" id="CP016771">
    <property type="protein sequence ID" value="ASY13065.1"/>
    <property type="molecule type" value="Genomic_DNA"/>
</dbReference>
<keyword evidence="5 7" id="KW-1133">Transmembrane helix</keyword>
<dbReference type="Pfam" id="PF00528">
    <property type="entry name" value="BPD_transp_1"/>
    <property type="match status" value="1"/>
</dbReference>
<reference evidence="9 10" key="1">
    <citation type="submission" date="2016-07" db="EMBL/GenBank/DDBJ databases">
        <title>High microdiversification within the ubiquitous acI lineage of Actinobacteria.</title>
        <authorList>
            <person name="Neuenschwander S.M."/>
            <person name="Salcher M."/>
            <person name="Ghai R."/>
            <person name="Pernthaler J."/>
        </authorList>
    </citation>
    <scope>NUCLEOTIDE SEQUENCE [LARGE SCALE GENOMIC DNA]</scope>
    <source>
        <strain evidence="9">MMS-21-160</strain>
    </source>
</reference>
<keyword evidence="6 7" id="KW-0472">Membrane</keyword>
<accession>A0A249K8M3</accession>
<feature type="transmembrane region" description="Helical" evidence="7">
    <location>
        <begin position="20"/>
        <end position="40"/>
    </location>
</feature>
<evidence type="ECO:0000256" key="7">
    <source>
        <dbReference type="RuleBase" id="RU363032"/>
    </source>
</evidence>
<evidence type="ECO:0000256" key="3">
    <source>
        <dbReference type="ARBA" id="ARBA00022475"/>
    </source>
</evidence>
<dbReference type="InterPro" id="IPR051393">
    <property type="entry name" value="ABC_transporter_permease"/>
</dbReference>
<dbReference type="OrthoDB" id="9805974at2"/>
<dbReference type="GO" id="GO:0055085">
    <property type="term" value="P:transmembrane transport"/>
    <property type="evidence" value="ECO:0007669"/>
    <property type="project" value="InterPro"/>
</dbReference>